<reference evidence="1 2" key="1">
    <citation type="journal article" date="2021" name="Elife">
        <title>Chloroplast acquisition without the gene transfer in kleptoplastic sea slugs, Plakobranchus ocellatus.</title>
        <authorList>
            <person name="Maeda T."/>
            <person name="Takahashi S."/>
            <person name="Yoshida T."/>
            <person name="Shimamura S."/>
            <person name="Takaki Y."/>
            <person name="Nagai Y."/>
            <person name="Toyoda A."/>
            <person name="Suzuki Y."/>
            <person name="Arimoto A."/>
            <person name="Ishii H."/>
            <person name="Satoh N."/>
            <person name="Nishiyama T."/>
            <person name="Hasebe M."/>
            <person name="Maruyama T."/>
            <person name="Minagawa J."/>
            <person name="Obokata J."/>
            <person name="Shigenobu S."/>
        </authorList>
    </citation>
    <scope>NUCLEOTIDE SEQUENCE [LARGE SCALE GENOMIC DNA]</scope>
</reference>
<dbReference type="Proteomes" id="UP000735302">
    <property type="component" value="Unassembled WGS sequence"/>
</dbReference>
<name>A0AAV4B0I7_9GAST</name>
<protein>
    <submittedName>
        <fullName evidence="1">Uncharacterized protein</fullName>
    </submittedName>
</protein>
<evidence type="ECO:0000313" key="2">
    <source>
        <dbReference type="Proteomes" id="UP000735302"/>
    </source>
</evidence>
<comment type="caution">
    <text evidence="1">The sequence shown here is derived from an EMBL/GenBank/DDBJ whole genome shotgun (WGS) entry which is preliminary data.</text>
</comment>
<organism evidence="1 2">
    <name type="scientific">Plakobranchus ocellatus</name>
    <dbReference type="NCBI Taxonomy" id="259542"/>
    <lineage>
        <taxon>Eukaryota</taxon>
        <taxon>Metazoa</taxon>
        <taxon>Spiralia</taxon>
        <taxon>Lophotrochozoa</taxon>
        <taxon>Mollusca</taxon>
        <taxon>Gastropoda</taxon>
        <taxon>Heterobranchia</taxon>
        <taxon>Euthyneura</taxon>
        <taxon>Panpulmonata</taxon>
        <taxon>Sacoglossa</taxon>
        <taxon>Placobranchoidea</taxon>
        <taxon>Plakobranchidae</taxon>
        <taxon>Plakobranchus</taxon>
    </lineage>
</organism>
<gene>
    <name evidence="1" type="ORF">PoB_003839900</name>
</gene>
<evidence type="ECO:0000313" key="1">
    <source>
        <dbReference type="EMBL" id="GFO11894.1"/>
    </source>
</evidence>
<accession>A0AAV4B0I7</accession>
<proteinExistence type="predicted"/>
<dbReference type="AlphaFoldDB" id="A0AAV4B0I7"/>
<dbReference type="EMBL" id="BLXT01004368">
    <property type="protein sequence ID" value="GFO11894.1"/>
    <property type="molecule type" value="Genomic_DNA"/>
</dbReference>
<sequence>MGFFAECHGDKATVLTCPSDQDAKDNPPCVMFDNVTKTCVEKTDSCLEQKSCLDMADIEPCEGFPEGKYHLCKNDCELGYFAKCQDKKDITIKRCAHVDDGNGGYLTLRFDVLSQSCVEKSTSCVSDSW</sequence>
<keyword evidence="2" id="KW-1185">Reference proteome</keyword>